<dbReference type="AlphaFoldDB" id="A0A1L2ZQ63"/>
<dbReference type="PROSITE" id="PS51273">
    <property type="entry name" value="GATASE_TYPE_1"/>
    <property type="match status" value="1"/>
</dbReference>
<keyword evidence="2" id="KW-0808">Transferase</keyword>
<dbReference type="GO" id="GO:0016740">
    <property type="term" value="F:transferase activity"/>
    <property type="evidence" value="ECO:0007669"/>
    <property type="project" value="UniProtKB-KW"/>
</dbReference>
<dbReference type="EMBL" id="JACHDR010000001">
    <property type="protein sequence ID" value="MBB5513241.1"/>
    <property type="molecule type" value="Genomic_DNA"/>
</dbReference>
<dbReference type="GO" id="GO:0006598">
    <property type="term" value="P:polyamine catabolic process"/>
    <property type="evidence" value="ECO:0007669"/>
    <property type="project" value="TreeGrafter"/>
</dbReference>
<dbReference type="PANTHER" id="PTHR43235">
    <property type="entry name" value="GLUTAMINE AMIDOTRANSFERASE PB2B2.05-RELATED"/>
    <property type="match status" value="1"/>
</dbReference>
<gene>
    <name evidence="1" type="ORF">BHE16_10320</name>
    <name evidence="2" type="ORF">HD598_001928</name>
</gene>
<dbReference type="InterPro" id="IPR011697">
    <property type="entry name" value="Peptidase_C26"/>
</dbReference>
<dbReference type="Proteomes" id="UP000183530">
    <property type="component" value="Chromosome"/>
</dbReference>
<dbReference type="InterPro" id="IPR044668">
    <property type="entry name" value="PuuD-like"/>
</dbReference>
<name>A0A1L2ZQ63_9MICC</name>
<dbReference type="RefSeq" id="WP_071894788.1">
    <property type="nucleotide sequence ID" value="NZ_BAAARH010000002.1"/>
</dbReference>
<sequence>MDENRSPLEAHPVIGLSYARSAESYSEGYRAEIIGLAERAESYLLAAGADVIMLDASVDGVPDMHRLDGVVVMGGGDVDPFLYHSEGHPSISFVDSAADRFESSLVRRAVESYTPVLGICRGLQIMNVALGGSLIEDLGEGTIHGTATADAAMADHSVQVVEETLLSTILGVGDITVRSSHHQAIQRLANTLQVSAWAPDGVVEGIEAKSHPDGTTPWAVGVQWHPEEAGTQPGQFEALVTAFIAAATEKQIAKRASEQDAESTPVG</sequence>
<protein>
    <submittedName>
        <fullName evidence="2">Putative glutamine amidotransferase</fullName>
    </submittedName>
</protein>
<evidence type="ECO:0000313" key="2">
    <source>
        <dbReference type="EMBL" id="MBB5513241.1"/>
    </source>
</evidence>
<dbReference type="OrthoDB" id="9813383at2"/>
<keyword evidence="3" id="KW-1185">Reference proteome</keyword>
<dbReference type="Pfam" id="PF07722">
    <property type="entry name" value="Peptidase_C26"/>
    <property type="match status" value="1"/>
</dbReference>
<dbReference type="InterPro" id="IPR029062">
    <property type="entry name" value="Class_I_gatase-like"/>
</dbReference>
<evidence type="ECO:0000313" key="1">
    <source>
        <dbReference type="EMBL" id="APF41320.1"/>
    </source>
</evidence>
<reference evidence="2 4" key="2">
    <citation type="submission" date="2020-08" db="EMBL/GenBank/DDBJ databases">
        <title>Sequencing the genomes of 1000 actinobacteria strains.</title>
        <authorList>
            <person name="Klenk H.-P."/>
        </authorList>
    </citation>
    <scope>NUCLEOTIDE SEQUENCE [LARGE SCALE GENOMIC DNA]</scope>
    <source>
        <strain evidence="2 4">DSM 105783</strain>
    </source>
</reference>
<organism evidence="1 3">
    <name type="scientific">Neomicrococcus aestuarii</name>
    <dbReference type="NCBI Taxonomy" id="556325"/>
    <lineage>
        <taxon>Bacteria</taxon>
        <taxon>Bacillati</taxon>
        <taxon>Actinomycetota</taxon>
        <taxon>Actinomycetes</taxon>
        <taxon>Micrococcales</taxon>
        <taxon>Micrococcaceae</taxon>
        <taxon>Neomicrococcus</taxon>
    </lineage>
</organism>
<proteinExistence type="predicted"/>
<keyword evidence="2" id="KW-0315">Glutamine amidotransferase</keyword>
<dbReference type="Proteomes" id="UP000580797">
    <property type="component" value="Unassembled WGS sequence"/>
</dbReference>
<dbReference type="STRING" id="556325.BHE16_10320"/>
<evidence type="ECO:0000313" key="4">
    <source>
        <dbReference type="Proteomes" id="UP000580797"/>
    </source>
</evidence>
<dbReference type="PANTHER" id="PTHR43235:SF1">
    <property type="entry name" value="GLUTAMINE AMIDOTRANSFERASE PB2B2.05-RELATED"/>
    <property type="match status" value="1"/>
</dbReference>
<accession>A0A1L2ZQ63</accession>
<dbReference type="GO" id="GO:0033969">
    <property type="term" value="F:gamma-glutamyl-gamma-aminobutyrate hydrolase activity"/>
    <property type="evidence" value="ECO:0007669"/>
    <property type="project" value="TreeGrafter"/>
</dbReference>
<dbReference type="SUPFAM" id="SSF52317">
    <property type="entry name" value="Class I glutamine amidotransferase-like"/>
    <property type="match status" value="1"/>
</dbReference>
<dbReference type="Gene3D" id="3.40.50.880">
    <property type="match status" value="1"/>
</dbReference>
<evidence type="ECO:0000313" key="3">
    <source>
        <dbReference type="Proteomes" id="UP000183530"/>
    </source>
</evidence>
<reference evidence="1 3" key="1">
    <citation type="submission" date="2016-11" db="EMBL/GenBank/DDBJ databases">
        <title>Genome sequencing of Zhihengliuella aestuarii B18 antagonistic to Plasmodiophora brassicae.</title>
        <authorList>
            <person name="Luo Y."/>
        </authorList>
    </citation>
    <scope>NUCLEOTIDE SEQUENCE [LARGE SCALE GENOMIC DNA]</scope>
    <source>
        <strain evidence="1 3">B18</strain>
    </source>
</reference>
<dbReference type="GO" id="GO:0005829">
    <property type="term" value="C:cytosol"/>
    <property type="evidence" value="ECO:0007669"/>
    <property type="project" value="TreeGrafter"/>
</dbReference>
<dbReference type="KEGG" id="nae:BHE16_10320"/>
<dbReference type="EMBL" id="CP018135">
    <property type="protein sequence ID" value="APF41320.1"/>
    <property type="molecule type" value="Genomic_DNA"/>
</dbReference>